<sequence>MNSIKSYFLLLILFFSTFFSLLHADDVAFSYVPKNVYEKQIFPISFLLTSSLQNSQISFNFVGEETPVLKKPEIIHNQTETFYTFYFKTTDKLFIIPRIIVTVNGEEKVLDGVKIPVKKLPKAKNFSGVIASGLKIKNYQVSVFDSKTNLIAISLEAHDANLEDIYIPSALKDGTENAKRIGSKMEIDYYIVLPAKQKKLNFTYFDTIKDTFVEKTIKIKIHDGTVAAQTDLNPKDDSFEKLKKYSLIILSILFLILFMWKRDFFYLILALISAGILLTFYTSLATVCIKEGSPLYIIPTSTSTTIIHINKKFTTTKLAERNKFVKIKYINGTTGWVKDEDICKN</sequence>
<gene>
    <name evidence="2" type="ORF">MNB_SV-13-216</name>
</gene>
<keyword evidence="1" id="KW-0472">Membrane</keyword>
<name>A0A1W1CN93_9ZZZZ</name>
<keyword evidence="1" id="KW-0812">Transmembrane</keyword>
<evidence type="ECO:0000256" key="1">
    <source>
        <dbReference type="SAM" id="Phobius"/>
    </source>
</evidence>
<dbReference type="AlphaFoldDB" id="A0A1W1CN93"/>
<dbReference type="EMBL" id="FPHM01000109">
    <property type="protein sequence ID" value="SFV67348.1"/>
    <property type="molecule type" value="Genomic_DNA"/>
</dbReference>
<accession>A0A1W1CN93</accession>
<reference evidence="2" key="1">
    <citation type="submission" date="2016-10" db="EMBL/GenBank/DDBJ databases">
        <authorList>
            <person name="de Groot N.N."/>
        </authorList>
    </citation>
    <scope>NUCLEOTIDE SEQUENCE</scope>
</reference>
<protein>
    <submittedName>
        <fullName evidence="2">Putative periplasmic protein</fullName>
    </submittedName>
</protein>
<organism evidence="2">
    <name type="scientific">hydrothermal vent metagenome</name>
    <dbReference type="NCBI Taxonomy" id="652676"/>
    <lineage>
        <taxon>unclassified sequences</taxon>
        <taxon>metagenomes</taxon>
        <taxon>ecological metagenomes</taxon>
    </lineage>
</organism>
<feature type="transmembrane region" description="Helical" evidence="1">
    <location>
        <begin position="265"/>
        <end position="284"/>
    </location>
</feature>
<proteinExistence type="predicted"/>
<keyword evidence="1" id="KW-1133">Transmembrane helix</keyword>
<feature type="transmembrane region" description="Helical" evidence="1">
    <location>
        <begin position="242"/>
        <end position="260"/>
    </location>
</feature>
<evidence type="ECO:0000313" key="2">
    <source>
        <dbReference type="EMBL" id="SFV67348.1"/>
    </source>
</evidence>